<dbReference type="Proteomes" id="UP001052739">
    <property type="component" value="Unassembled WGS sequence"/>
</dbReference>
<dbReference type="PANTHER" id="PTHR33744">
    <property type="entry name" value="CARBOHYDRATE DIACID REGULATOR"/>
    <property type="match status" value="1"/>
</dbReference>
<dbReference type="EMBL" id="BNDW01000004">
    <property type="protein sequence ID" value="GHI20188.1"/>
    <property type="molecule type" value="Genomic_DNA"/>
</dbReference>
<dbReference type="InterPro" id="IPR025736">
    <property type="entry name" value="PucR_C-HTH_dom"/>
</dbReference>
<evidence type="ECO:0000313" key="3">
    <source>
        <dbReference type="Proteomes" id="UP001052739"/>
    </source>
</evidence>
<evidence type="ECO:0000313" key="2">
    <source>
        <dbReference type="EMBL" id="GHI20188.1"/>
    </source>
</evidence>
<feature type="domain" description="PucR C-terminal helix-turn-helix" evidence="1">
    <location>
        <begin position="227"/>
        <end position="284"/>
    </location>
</feature>
<reference evidence="2" key="1">
    <citation type="submission" date="2024-05" db="EMBL/GenBank/DDBJ databases">
        <title>Whole genome shotgun sequence of Streptomyces hydrogenans NBRC 13475.</title>
        <authorList>
            <person name="Komaki H."/>
            <person name="Tamura T."/>
        </authorList>
    </citation>
    <scope>NUCLEOTIDE SEQUENCE</scope>
    <source>
        <strain evidence="2">NBRC 13475</strain>
    </source>
</reference>
<dbReference type="PANTHER" id="PTHR33744:SF17">
    <property type="entry name" value="CONSERVED PROTEIN"/>
    <property type="match status" value="1"/>
</dbReference>
<dbReference type="RefSeq" id="WP_226651449.1">
    <property type="nucleotide sequence ID" value="NZ_BNDW01000004.1"/>
</dbReference>
<dbReference type="InterPro" id="IPR042070">
    <property type="entry name" value="PucR_C-HTH_sf"/>
</dbReference>
<sequence>MHVDHLLGPDRLDQEIAGLLGRHRRLDDRRRAVRATAAAELAAALDSSVVDAGRLRGALDACGLGGAGAYTVVVAGLTPRGEAGDAAAGLAEALAHLPSAVHAVAEASDGEAIAVVAREPDAGYDVRALLGEAWPLLPARRPGTVPHAGVSGPVDGPERLGAALAMARHALAAARAAGPAAPRVAGLGDLDGLGPLLAGVPADVRDAYRATVLGPLLGAGRGSGAMLLETLRTFLAHDCSWARTAAALHLHVNTVHYRVRRIEALTGRDLSRLDHKADLRAALLCG</sequence>
<dbReference type="Pfam" id="PF13556">
    <property type="entry name" value="HTH_30"/>
    <property type="match status" value="1"/>
</dbReference>
<proteinExistence type="predicted"/>
<organism evidence="2 3">
    <name type="scientific">Streptomyces hydrogenans</name>
    <dbReference type="NCBI Taxonomy" id="1873719"/>
    <lineage>
        <taxon>Bacteria</taxon>
        <taxon>Bacillati</taxon>
        <taxon>Actinomycetota</taxon>
        <taxon>Actinomycetes</taxon>
        <taxon>Kitasatosporales</taxon>
        <taxon>Streptomycetaceae</taxon>
        <taxon>Streptomyces</taxon>
    </lineage>
</organism>
<name>A0ABQ3P5A0_9ACTN</name>
<keyword evidence="3" id="KW-1185">Reference proteome</keyword>
<evidence type="ECO:0000259" key="1">
    <source>
        <dbReference type="Pfam" id="PF13556"/>
    </source>
</evidence>
<accession>A0ABQ3P5A0</accession>
<protein>
    <recommendedName>
        <fullName evidence="1">PucR C-terminal helix-turn-helix domain-containing protein</fullName>
    </recommendedName>
</protein>
<dbReference type="Gene3D" id="1.10.10.2840">
    <property type="entry name" value="PucR C-terminal helix-turn-helix domain"/>
    <property type="match status" value="1"/>
</dbReference>
<dbReference type="InterPro" id="IPR051448">
    <property type="entry name" value="CdaR-like_regulators"/>
</dbReference>
<comment type="caution">
    <text evidence="2">The sequence shown here is derived from an EMBL/GenBank/DDBJ whole genome shotgun (WGS) entry which is preliminary data.</text>
</comment>
<gene>
    <name evidence="2" type="ORF">Shyd_15590</name>
</gene>